<organism evidence="3">
    <name type="scientific">Rodentolepis nana</name>
    <name type="common">Dwarf tapeworm</name>
    <name type="synonym">Hymenolepis nana</name>
    <dbReference type="NCBI Taxonomy" id="102285"/>
    <lineage>
        <taxon>Eukaryota</taxon>
        <taxon>Metazoa</taxon>
        <taxon>Spiralia</taxon>
        <taxon>Lophotrochozoa</taxon>
        <taxon>Platyhelminthes</taxon>
        <taxon>Cestoda</taxon>
        <taxon>Eucestoda</taxon>
        <taxon>Cyclophyllidea</taxon>
        <taxon>Hymenolepididae</taxon>
        <taxon>Rodentolepis</taxon>
    </lineage>
</organism>
<dbReference type="AlphaFoldDB" id="A0A0R3TDK5"/>
<dbReference type="InterPro" id="IPR046341">
    <property type="entry name" value="SET_dom_sf"/>
</dbReference>
<evidence type="ECO:0000313" key="1">
    <source>
        <dbReference type="EMBL" id="VDO01002.1"/>
    </source>
</evidence>
<sequence>MSVNGVAGIVAFKPIPANSEISICYFLPYWDLPRGMRQNFLSKGFSFQCKCDACVKNWRVVKAHNALALCPGCKRGNKRICKSSLPALKFYNKLVHKYLPEIERLRDQKNTSSQSIAYITKVINQIDAFIVPPSDVLAKVKKAYEYLIKLRYSSWTQVPKEMAPF</sequence>
<evidence type="ECO:0000313" key="2">
    <source>
        <dbReference type="Proteomes" id="UP000278807"/>
    </source>
</evidence>
<dbReference type="Proteomes" id="UP000278807">
    <property type="component" value="Unassembled WGS sequence"/>
</dbReference>
<evidence type="ECO:0000313" key="3">
    <source>
        <dbReference type="WBParaSite" id="HNAJ_0000514401-mRNA-1"/>
    </source>
</evidence>
<reference evidence="1 2" key="2">
    <citation type="submission" date="2018-11" db="EMBL/GenBank/DDBJ databases">
        <authorList>
            <consortium name="Pathogen Informatics"/>
        </authorList>
    </citation>
    <scope>NUCLEOTIDE SEQUENCE [LARGE SCALE GENOMIC DNA]</scope>
</reference>
<reference evidence="3" key="1">
    <citation type="submission" date="2017-02" db="UniProtKB">
        <authorList>
            <consortium name="WormBaseParasite"/>
        </authorList>
    </citation>
    <scope>IDENTIFICATION</scope>
</reference>
<accession>A0A0R3TDK5</accession>
<keyword evidence="2" id="KW-1185">Reference proteome</keyword>
<protein>
    <submittedName>
        <fullName evidence="3">SET domain-containing protein</fullName>
    </submittedName>
</protein>
<dbReference type="EMBL" id="UZAE01004112">
    <property type="protein sequence ID" value="VDO01002.1"/>
    <property type="molecule type" value="Genomic_DNA"/>
</dbReference>
<proteinExistence type="predicted"/>
<gene>
    <name evidence="1" type="ORF">HNAJ_LOCUS5142</name>
</gene>
<name>A0A0R3TDK5_RODNA</name>
<dbReference type="Gene3D" id="2.170.270.10">
    <property type="entry name" value="SET domain"/>
    <property type="match status" value="1"/>
</dbReference>
<dbReference type="OrthoDB" id="438641at2759"/>
<dbReference type="SUPFAM" id="SSF82199">
    <property type="entry name" value="SET domain"/>
    <property type="match status" value="1"/>
</dbReference>
<dbReference type="WBParaSite" id="HNAJ_0000514401-mRNA-1">
    <property type="protein sequence ID" value="HNAJ_0000514401-mRNA-1"/>
    <property type="gene ID" value="HNAJ_0000514401"/>
</dbReference>